<dbReference type="PIRSF" id="PIRSF000894">
    <property type="entry name" value="Acid_phosphatase"/>
    <property type="match status" value="1"/>
</dbReference>
<proteinExistence type="predicted"/>
<name>A0A433CVR5_9FUNG</name>
<organism evidence="1 2">
    <name type="scientific">Jimgerdemannia flammicorona</name>
    <dbReference type="NCBI Taxonomy" id="994334"/>
    <lineage>
        <taxon>Eukaryota</taxon>
        <taxon>Fungi</taxon>
        <taxon>Fungi incertae sedis</taxon>
        <taxon>Mucoromycota</taxon>
        <taxon>Mucoromycotina</taxon>
        <taxon>Endogonomycetes</taxon>
        <taxon>Endogonales</taxon>
        <taxon>Endogonaceae</taxon>
        <taxon>Jimgerdemannia</taxon>
    </lineage>
</organism>
<evidence type="ECO:0000313" key="2">
    <source>
        <dbReference type="Proteomes" id="UP000268093"/>
    </source>
</evidence>
<dbReference type="InterPro" id="IPR029033">
    <property type="entry name" value="His_PPase_superfam"/>
</dbReference>
<dbReference type="SUPFAM" id="SSF53254">
    <property type="entry name" value="Phosphoglycerate mutase-like"/>
    <property type="match status" value="1"/>
</dbReference>
<protein>
    <submittedName>
        <fullName evidence="1">Histidine phosphatase superfamily</fullName>
    </submittedName>
</protein>
<dbReference type="GO" id="GO:0052745">
    <property type="term" value="F:inositol phosphate phosphatase activity"/>
    <property type="evidence" value="ECO:0007669"/>
    <property type="project" value="TreeGrafter"/>
</dbReference>
<sequence>MPSIVGTLLLLSLALQACHAAPEFHSNPFNILDHLGSKGPYPISNRISSPIVLHATCKLAQIHVLARHGTRYPSNKESKRFIDLYALFSDAKIDHQHRWLRTWVNQYDPLKSNLLALAGDKDLYFLGKRLAARYNSFFRNSTYNANIFEFRASDTSRSSQSGSAFSIGLFEGDGPLGYSRIQPIFLYTIPKGIDRQLAMKHACPKWLKEGRINPFRDAQIDAFASLHLPAIAQRLNAQFPNLDLQPEHISDIYSLCGYEASFKGSTSTWCTLLQPPEVEALEYIEDMDEYFSFSYGNPLNEFLACDLVTNLVTDIEALISNNPAAKHGTFKFGHAETIKFLATLLNISHDDQPLLANATAQFICNRKYRTSQIVPFAANMVFEVLNCSNAGYKIRMMINERPVAIPGCVGGESAKDAHACPWETFRKLVSSKVGCDFQKVCALSTVKPLVTSNDDVTRMSLDRQ</sequence>
<dbReference type="CDD" id="cd07061">
    <property type="entry name" value="HP_HAP_like"/>
    <property type="match status" value="1"/>
</dbReference>
<dbReference type="PANTHER" id="PTHR20963">
    <property type="entry name" value="MULTIPLE INOSITOL POLYPHOSPHATE PHOSPHATASE-RELATED"/>
    <property type="match status" value="1"/>
</dbReference>
<dbReference type="OrthoDB" id="6509975at2759"/>
<reference evidence="1 2" key="1">
    <citation type="journal article" date="2018" name="New Phytol.">
        <title>Phylogenomics of Endogonaceae and evolution of mycorrhizas within Mucoromycota.</title>
        <authorList>
            <person name="Chang Y."/>
            <person name="Desiro A."/>
            <person name="Na H."/>
            <person name="Sandor L."/>
            <person name="Lipzen A."/>
            <person name="Clum A."/>
            <person name="Barry K."/>
            <person name="Grigoriev I.V."/>
            <person name="Martin F.M."/>
            <person name="Stajich J.E."/>
            <person name="Smith M.E."/>
            <person name="Bonito G."/>
            <person name="Spatafora J.W."/>
        </authorList>
    </citation>
    <scope>NUCLEOTIDE SEQUENCE [LARGE SCALE GENOMIC DNA]</scope>
    <source>
        <strain evidence="1 2">GMNB39</strain>
    </source>
</reference>
<accession>A0A433CVR5</accession>
<dbReference type="Pfam" id="PF00328">
    <property type="entry name" value="His_Phos_2"/>
    <property type="match status" value="1"/>
</dbReference>
<dbReference type="Gene3D" id="3.40.50.1240">
    <property type="entry name" value="Phosphoglycerate mutase-like"/>
    <property type="match status" value="1"/>
</dbReference>
<gene>
    <name evidence="1" type="ORF">BC936DRAFT_138112</name>
</gene>
<dbReference type="Proteomes" id="UP000268093">
    <property type="component" value="Unassembled WGS sequence"/>
</dbReference>
<comment type="caution">
    <text evidence="1">The sequence shown here is derived from an EMBL/GenBank/DDBJ whole genome shotgun (WGS) entry which is preliminary data.</text>
</comment>
<evidence type="ECO:0000313" key="1">
    <source>
        <dbReference type="EMBL" id="RUP42768.1"/>
    </source>
</evidence>
<dbReference type="InterPro" id="IPR000560">
    <property type="entry name" value="His_Pase_clade-2"/>
</dbReference>
<dbReference type="PANTHER" id="PTHR20963:SF8">
    <property type="entry name" value="MULTIPLE INOSITOL POLYPHOSPHATE PHOSPHATASE 1"/>
    <property type="match status" value="1"/>
</dbReference>
<keyword evidence="2" id="KW-1185">Reference proteome</keyword>
<dbReference type="PROSITE" id="PS00616">
    <property type="entry name" value="HIS_ACID_PHOSPHAT_1"/>
    <property type="match status" value="1"/>
</dbReference>
<dbReference type="InterPro" id="IPR016274">
    <property type="entry name" value="Histidine_acid_Pase_euk"/>
</dbReference>
<dbReference type="InterPro" id="IPR033379">
    <property type="entry name" value="Acid_Pase_AS"/>
</dbReference>
<dbReference type="GO" id="GO:0005886">
    <property type="term" value="C:plasma membrane"/>
    <property type="evidence" value="ECO:0007669"/>
    <property type="project" value="UniProtKB-SubCell"/>
</dbReference>
<dbReference type="GO" id="GO:0003993">
    <property type="term" value="F:acid phosphatase activity"/>
    <property type="evidence" value="ECO:0007669"/>
    <property type="project" value="TreeGrafter"/>
</dbReference>
<dbReference type="EMBL" id="RBNI01012469">
    <property type="protein sequence ID" value="RUP42768.1"/>
    <property type="molecule type" value="Genomic_DNA"/>
</dbReference>
<dbReference type="GO" id="GO:0034417">
    <property type="term" value="F:bisphosphoglycerate 3-phosphatase activity"/>
    <property type="evidence" value="ECO:0007669"/>
    <property type="project" value="UniProtKB-EC"/>
</dbReference>